<sequence length="388" mass="43510">MDIDFDKPAFLMKRKKVSEPDSPSKQASKRQKAKYEDLPMTEKLDKIFDAFKKVGWTLGDFLHHVFAHRDVHRSKRHAAIVQRYLSGKGSRHVGNILESWLSSPDDAGYDQGDFMYTTATPYSDIPHVRAALTSFAAQIVKEKLLRDVKAGVKVTGGLHVPSEKKLSPEDGTGRFADLATGLMDNMKAVIMSHQGLLYDYVLALATPDPISRKGLVTERRNRPPELTAISTISMISFCRNHFARLYPLVRGIVYMASHVPVDVIALNSHLGTMPSINTIKSALKGFSKLKAIRIQSMGRDTGIVYVNGVPMVKVVIITFDNSQHFRRQRERRIGKENTMVIGISATYMQKLVAAAALDPLDKRFRISLNLHLTITVEDITTRIDFPHL</sequence>
<evidence type="ECO:0000313" key="2">
    <source>
        <dbReference type="EMBL" id="KAF7334027.1"/>
    </source>
</evidence>
<organism evidence="2 3">
    <name type="scientific">Mycena venus</name>
    <dbReference type="NCBI Taxonomy" id="2733690"/>
    <lineage>
        <taxon>Eukaryota</taxon>
        <taxon>Fungi</taxon>
        <taxon>Dikarya</taxon>
        <taxon>Basidiomycota</taxon>
        <taxon>Agaricomycotina</taxon>
        <taxon>Agaricomycetes</taxon>
        <taxon>Agaricomycetidae</taxon>
        <taxon>Agaricales</taxon>
        <taxon>Marasmiineae</taxon>
        <taxon>Mycenaceae</taxon>
        <taxon>Mycena</taxon>
    </lineage>
</organism>
<keyword evidence="3" id="KW-1185">Reference proteome</keyword>
<proteinExistence type="predicted"/>
<dbReference type="Proteomes" id="UP000620124">
    <property type="component" value="Unassembled WGS sequence"/>
</dbReference>
<evidence type="ECO:0000313" key="3">
    <source>
        <dbReference type="Proteomes" id="UP000620124"/>
    </source>
</evidence>
<comment type="caution">
    <text evidence="2">The sequence shown here is derived from an EMBL/GenBank/DDBJ whole genome shotgun (WGS) entry which is preliminary data.</text>
</comment>
<evidence type="ECO:0000256" key="1">
    <source>
        <dbReference type="SAM" id="MobiDB-lite"/>
    </source>
</evidence>
<dbReference type="EMBL" id="JACAZI010000027">
    <property type="protein sequence ID" value="KAF7334027.1"/>
    <property type="molecule type" value="Genomic_DNA"/>
</dbReference>
<gene>
    <name evidence="2" type="ORF">MVEN_02307900</name>
</gene>
<name>A0A8H6X4I8_9AGAR</name>
<feature type="region of interest" description="Disordered" evidence="1">
    <location>
        <begin position="1"/>
        <end position="35"/>
    </location>
</feature>
<protein>
    <submittedName>
        <fullName evidence="2">Uncharacterized protein</fullName>
    </submittedName>
</protein>
<dbReference type="AlphaFoldDB" id="A0A8H6X4I8"/>
<dbReference type="OrthoDB" id="3013020at2759"/>
<reference evidence="2" key="1">
    <citation type="submission" date="2020-05" db="EMBL/GenBank/DDBJ databases">
        <title>Mycena genomes resolve the evolution of fungal bioluminescence.</title>
        <authorList>
            <person name="Tsai I.J."/>
        </authorList>
    </citation>
    <scope>NUCLEOTIDE SEQUENCE</scope>
    <source>
        <strain evidence="2">CCC161011</strain>
    </source>
</reference>
<accession>A0A8H6X4I8</accession>